<keyword evidence="3" id="KW-1185">Reference proteome</keyword>
<gene>
    <name evidence="2" type="ORF">Aru02nite_55920</name>
</gene>
<feature type="region of interest" description="Disordered" evidence="1">
    <location>
        <begin position="61"/>
        <end position="89"/>
    </location>
</feature>
<comment type="caution">
    <text evidence="2">The sequence shown here is derived from an EMBL/GenBank/DDBJ whole genome shotgun (WGS) entry which is preliminary data.</text>
</comment>
<dbReference type="AlphaFoldDB" id="A0A8J3JGY2"/>
<evidence type="ECO:0000313" key="2">
    <source>
        <dbReference type="EMBL" id="GID14703.1"/>
    </source>
</evidence>
<sequence length="144" mass="15351">MAPSYDSIALVADRELPSGRAGSWHRMVFRRQGCRGGRRARRGRAQWSAPTRATLVPALPTAVPQPEPTEYVSPGGSDGNSGLSPAQVWTRPDEPYWVTVGVGAQPGVDELGSRATAGGTTNLRFPELIRLAVAHVGRRAAGRP</sequence>
<dbReference type="Proteomes" id="UP000612808">
    <property type="component" value="Unassembled WGS sequence"/>
</dbReference>
<evidence type="ECO:0000256" key="1">
    <source>
        <dbReference type="SAM" id="MobiDB-lite"/>
    </source>
</evidence>
<reference evidence="2" key="1">
    <citation type="submission" date="2021-01" db="EMBL/GenBank/DDBJ databases">
        <title>Whole genome shotgun sequence of Actinocatenispora rupis NBRC 107355.</title>
        <authorList>
            <person name="Komaki H."/>
            <person name="Tamura T."/>
        </authorList>
    </citation>
    <scope>NUCLEOTIDE SEQUENCE</scope>
    <source>
        <strain evidence="2">NBRC 107355</strain>
    </source>
</reference>
<proteinExistence type="predicted"/>
<accession>A0A8J3JGY2</accession>
<dbReference type="EMBL" id="BOMB01000032">
    <property type="protein sequence ID" value="GID14703.1"/>
    <property type="molecule type" value="Genomic_DNA"/>
</dbReference>
<organism evidence="2 3">
    <name type="scientific">Actinocatenispora rupis</name>
    <dbReference type="NCBI Taxonomy" id="519421"/>
    <lineage>
        <taxon>Bacteria</taxon>
        <taxon>Bacillati</taxon>
        <taxon>Actinomycetota</taxon>
        <taxon>Actinomycetes</taxon>
        <taxon>Micromonosporales</taxon>
        <taxon>Micromonosporaceae</taxon>
        <taxon>Actinocatenispora</taxon>
    </lineage>
</organism>
<evidence type="ECO:0000313" key="3">
    <source>
        <dbReference type="Proteomes" id="UP000612808"/>
    </source>
</evidence>
<protein>
    <submittedName>
        <fullName evidence="2">Uncharacterized protein</fullName>
    </submittedName>
</protein>
<name>A0A8J3JGY2_9ACTN</name>